<organism evidence="1 2">
    <name type="scientific">Ancylobacter novellus</name>
    <name type="common">Thiobacillus novellus</name>
    <dbReference type="NCBI Taxonomy" id="921"/>
    <lineage>
        <taxon>Bacteria</taxon>
        <taxon>Pseudomonadati</taxon>
        <taxon>Pseudomonadota</taxon>
        <taxon>Alphaproteobacteria</taxon>
        <taxon>Hyphomicrobiales</taxon>
        <taxon>Xanthobacteraceae</taxon>
        <taxon>Ancylobacter</taxon>
    </lineage>
</organism>
<proteinExistence type="predicted"/>
<evidence type="ECO:0000313" key="2">
    <source>
        <dbReference type="Proteomes" id="UP000248887"/>
    </source>
</evidence>
<accession>A0A2W5R0M9</accession>
<name>A0A2W5R0M9_ANCNO</name>
<evidence type="ECO:0000313" key="1">
    <source>
        <dbReference type="EMBL" id="PZQ82682.1"/>
    </source>
</evidence>
<protein>
    <submittedName>
        <fullName evidence="1">Uncharacterized protein</fullName>
    </submittedName>
</protein>
<reference evidence="1 2" key="1">
    <citation type="submission" date="2017-08" db="EMBL/GenBank/DDBJ databases">
        <title>Infants hospitalized years apart are colonized by the same room-sourced microbial strains.</title>
        <authorList>
            <person name="Brooks B."/>
            <person name="Olm M.R."/>
            <person name="Firek B.A."/>
            <person name="Baker R."/>
            <person name="Thomas B.C."/>
            <person name="Morowitz M.J."/>
            <person name="Banfield J.F."/>
        </authorList>
    </citation>
    <scope>NUCLEOTIDE SEQUENCE [LARGE SCALE GENOMIC DNA]</scope>
    <source>
        <strain evidence="1">S2_005_001_R2_27</strain>
    </source>
</reference>
<dbReference type="EMBL" id="QFQD01000030">
    <property type="protein sequence ID" value="PZQ82682.1"/>
    <property type="molecule type" value="Genomic_DNA"/>
</dbReference>
<dbReference type="AlphaFoldDB" id="A0A2W5R0M9"/>
<dbReference type="Proteomes" id="UP000248887">
    <property type="component" value="Unassembled WGS sequence"/>
</dbReference>
<comment type="caution">
    <text evidence="1">The sequence shown here is derived from an EMBL/GenBank/DDBJ whole genome shotgun (WGS) entry which is preliminary data.</text>
</comment>
<sequence length="134" mass="14376">MALAMREAEFRAHPDVAGGARFGNRHFPERDILAAAGEAHRLAAKLDNIAERQPVPCPLNAFGATIDAMALAIRRLDEAGCFVTPSALLREGFTAAEIIEAGPEATTLAEAMTLAIRRYHKARIEAAEALREAA</sequence>
<gene>
    <name evidence="1" type="ORF">DI549_10915</name>
</gene>